<evidence type="ECO:0000313" key="1">
    <source>
        <dbReference type="EMBL" id="MBU9723486.1"/>
    </source>
</evidence>
<comment type="caution">
    <text evidence="1">The sequence shown here is derived from an EMBL/GenBank/DDBJ whole genome shotgun (WGS) entry which is preliminary data.</text>
</comment>
<evidence type="ECO:0000313" key="2">
    <source>
        <dbReference type="Proteomes" id="UP000790580"/>
    </source>
</evidence>
<organism evidence="1 2">
    <name type="scientific">Evansella alkalicola</name>
    <dbReference type="NCBI Taxonomy" id="745819"/>
    <lineage>
        <taxon>Bacteria</taxon>
        <taxon>Bacillati</taxon>
        <taxon>Bacillota</taxon>
        <taxon>Bacilli</taxon>
        <taxon>Bacillales</taxon>
        <taxon>Bacillaceae</taxon>
        <taxon>Evansella</taxon>
    </lineage>
</organism>
<accession>A0ABS6JY16</accession>
<protein>
    <submittedName>
        <fullName evidence="1">TIGR04197 family type VII secretion effector</fullName>
    </submittedName>
</protein>
<dbReference type="RefSeq" id="WP_088073399.1">
    <property type="nucleotide sequence ID" value="NZ_JAHQCR010000077.1"/>
</dbReference>
<dbReference type="InterPro" id="IPR021477">
    <property type="entry name" value="TVIIS_effector_SACOL2603_fam"/>
</dbReference>
<reference evidence="1 2" key="1">
    <citation type="submission" date="2021-06" db="EMBL/GenBank/DDBJ databases">
        <title>Bacillus sp. RD4P76, an endophyte from a halophyte.</title>
        <authorList>
            <person name="Sun J.-Q."/>
        </authorList>
    </citation>
    <scope>NUCLEOTIDE SEQUENCE [LARGE SCALE GENOMIC DNA]</scope>
    <source>
        <strain evidence="1 2">JCM 17098</strain>
    </source>
</reference>
<dbReference type="EMBL" id="JAHQCR010000077">
    <property type="protein sequence ID" value="MBU9723486.1"/>
    <property type="molecule type" value="Genomic_DNA"/>
</dbReference>
<dbReference type="Proteomes" id="UP000790580">
    <property type="component" value="Unassembled WGS sequence"/>
</dbReference>
<sequence>MGKEVRINIEVFNTNVEKLRNSVSGLETKLQTNRVFQKTNISPFVDDVENTARALEVLKKYRLFLEDDIVLLHDTGESMRDNDEQIATRINHVVSGPQPLKI</sequence>
<keyword evidence="2" id="KW-1185">Reference proteome</keyword>
<gene>
    <name evidence="1" type="ORF">KS407_18880</name>
</gene>
<proteinExistence type="predicted"/>
<name>A0ABS6JY16_9BACI</name>
<dbReference type="NCBIfam" id="TIGR04197">
    <property type="entry name" value="T7SS_SACOL2603"/>
    <property type="match status" value="1"/>
</dbReference>